<dbReference type="InterPro" id="IPR051537">
    <property type="entry name" value="DNA_Adenine_Mtase"/>
</dbReference>
<dbReference type="EC" id="2.1.1.72" evidence="1"/>
<dbReference type="InterPro" id="IPR022749">
    <property type="entry name" value="D12N6_MeTrfase_N"/>
</dbReference>
<keyword evidence="3" id="KW-0808">Transferase</keyword>
<organism evidence="9 10">
    <name type="scientific">Peptostreptococcus anaerobius</name>
    <dbReference type="NCBI Taxonomy" id="1261"/>
    <lineage>
        <taxon>Bacteria</taxon>
        <taxon>Bacillati</taxon>
        <taxon>Bacillota</taxon>
        <taxon>Clostridia</taxon>
        <taxon>Peptostreptococcales</taxon>
        <taxon>Peptostreptococcaceae</taxon>
        <taxon>Peptostreptococcus</taxon>
    </lineage>
</organism>
<dbReference type="SUPFAM" id="SSF53335">
    <property type="entry name" value="S-adenosyl-L-methionine-dependent methyltransferases"/>
    <property type="match status" value="1"/>
</dbReference>
<dbReference type="InterPro" id="IPR002052">
    <property type="entry name" value="DNA_methylase_N6_adenine_CS"/>
</dbReference>
<dbReference type="STRING" id="1261.HMPREF3195_00174"/>
<evidence type="ECO:0000256" key="2">
    <source>
        <dbReference type="ARBA" id="ARBA00022603"/>
    </source>
</evidence>
<dbReference type="Pfam" id="PF02384">
    <property type="entry name" value="N6_Mtase"/>
    <property type="match status" value="1"/>
</dbReference>
<gene>
    <name evidence="9" type="ORF">HMPREF3195_00174</name>
</gene>
<accession>A0A135YYQ9</accession>
<protein>
    <recommendedName>
        <fullName evidence="1">site-specific DNA-methyltransferase (adenine-specific)</fullName>
        <ecNumber evidence="1">2.1.1.72</ecNumber>
    </recommendedName>
</protein>
<sequence length="718" mass="82979">MMMSEDRKQFLEKLNEYYTDQNHIDVTKEVNLVLSIANSLRGSFEAEKYKDVIIPMVIIRRFECALEETKESFIEYYENNPNKPAQFYEKKTGYPFYNTSKYSLKKLLDDSDSIESNFNSYIDGFSENVKEILNNLEIKNQIKKMNKNNRLYSVVKKFSEIDINPKTVDNHKMGYIFEDIIRRYSENVDAGDHYTPREVIRLMVEILLAENCDDILTGDSKVVTVLDAACGSGGMLSTTHDYIKLKNSTADVRLFGQEILESSYAICAADMLIKGQDIRNIKGGEKIANTLKKDCFENQKMRFVIMNPPFGTPWGGKDAPEGQEKAVKDEYKKGVEGRFGAGLPATTDAQLLFMQHAVNKLSSDGRAAIITNGSPLFSGGTTSGESQIRRWLLENDYVEAIIALPNQLFYNTDIGIYIFVISKNKRSDRRGKVQLINAFDMYKPLRKSLGKKRREIDLESRKEIAKIYADFKENENCKIFPNEEFMYKEYVVYQPLQRTGRLDLEAIEELENSNLFTQNSNIFNQIEFEELIDMNPRDKDSEKKYQKYINGQKFTKEVINLLKKNATNDKFNDYSAFEKKIKSIIRNVEFYSDSRLGNICLELSEIDKNAVVQKDNKGKVKIDTTTKDSEIVKLSQDVDEYFEKEVLPHIPDAIYFYDFDKNKKIASTNKEKLGAEIPFTRYFYKYVAPESSDKLLFEFFELEKELADDISNLLKSEV</sequence>
<dbReference type="GO" id="GO:0003677">
    <property type="term" value="F:DNA binding"/>
    <property type="evidence" value="ECO:0007669"/>
    <property type="project" value="InterPro"/>
</dbReference>
<keyword evidence="4" id="KW-0949">S-adenosyl-L-methionine</keyword>
<reference evidence="9 10" key="1">
    <citation type="submission" date="2016-02" db="EMBL/GenBank/DDBJ databases">
        <authorList>
            <person name="Wen L."/>
            <person name="He K."/>
            <person name="Yang H."/>
        </authorList>
    </citation>
    <scope>NUCLEOTIDE SEQUENCE [LARGE SCALE GENOMIC DNA]</scope>
    <source>
        <strain evidence="9 10">MJR8628A</strain>
    </source>
</reference>
<dbReference type="GO" id="GO:0009307">
    <property type="term" value="P:DNA restriction-modification system"/>
    <property type="evidence" value="ECO:0007669"/>
    <property type="project" value="UniProtKB-KW"/>
</dbReference>
<keyword evidence="2 9" id="KW-0489">Methyltransferase</keyword>
<evidence type="ECO:0000256" key="1">
    <source>
        <dbReference type="ARBA" id="ARBA00011900"/>
    </source>
</evidence>
<evidence type="ECO:0000256" key="3">
    <source>
        <dbReference type="ARBA" id="ARBA00022679"/>
    </source>
</evidence>
<dbReference type="Pfam" id="PF12161">
    <property type="entry name" value="HsdM_N"/>
    <property type="match status" value="1"/>
</dbReference>
<dbReference type="Gene3D" id="3.40.50.150">
    <property type="entry name" value="Vaccinia Virus protein VP39"/>
    <property type="match status" value="1"/>
</dbReference>
<evidence type="ECO:0000313" key="9">
    <source>
        <dbReference type="EMBL" id="KXI14544.1"/>
    </source>
</evidence>
<comment type="caution">
    <text evidence="9">The sequence shown here is derived from an EMBL/GenBank/DDBJ whole genome shotgun (WGS) entry which is preliminary data.</text>
</comment>
<dbReference type="InterPro" id="IPR003356">
    <property type="entry name" value="DNA_methylase_A-5"/>
</dbReference>
<dbReference type="Proteomes" id="UP000070326">
    <property type="component" value="Unassembled WGS sequence"/>
</dbReference>
<dbReference type="InterPro" id="IPR029063">
    <property type="entry name" value="SAM-dependent_MTases_sf"/>
</dbReference>
<dbReference type="GO" id="GO:0009007">
    <property type="term" value="F:site-specific DNA-methyltransferase (adenine-specific) activity"/>
    <property type="evidence" value="ECO:0007669"/>
    <property type="project" value="UniProtKB-EC"/>
</dbReference>
<dbReference type="AlphaFoldDB" id="A0A135YYQ9"/>
<dbReference type="PRINTS" id="PR00507">
    <property type="entry name" value="N12N6MTFRASE"/>
</dbReference>
<dbReference type="PANTHER" id="PTHR42933:SF3">
    <property type="entry name" value="TYPE I RESTRICTION ENZYME MJAVIII METHYLASE SUBUNIT"/>
    <property type="match status" value="1"/>
</dbReference>
<dbReference type="GO" id="GO:0032259">
    <property type="term" value="P:methylation"/>
    <property type="evidence" value="ECO:0007669"/>
    <property type="project" value="UniProtKB-KW"/>
</dbReference>
<proteinExistence type="predicted"/>
<comment type="catalytic activity">
    <reaction evidence="6">
        <text>a 2'-deoxyadenosine in DNA + S-adenosyl-L-methionine = an N(6)-methyl-2'-deoxyadenosine in DNA + S-adenosyl-L-homocysteine + H(+)</text>
        <dbReference type="Rhea" id="RHEA:15197"/>
        <dbReference type="Rhea" id="RHEA-COMP:12418"/>
        <dbReference type="Rhea" id="RHEA-COMP:12419"/>
        <dbReference type="ChEBI" id="CHEBI:15378"/>
        <dbReference type="ChEBI" id="CHEBI:57856"/>
        <dbReference type="ChEBI" id="CHEBI:59789"/>
        <dbReference type="ChEBI" id="CHEBI:90615"/>
        <dbReference type="ChEBI" id="CHEBI:90616"/>
        <dbReference type="EC" id="2.1.1.72"/>
    </reaction>
</comment>
<evidence type="ECO:0000256" key="6">
    <source>
        <dbReference type="ARBA" id="ARBA00047942"/>
    </source>
</evidence>
<feature type="domain" description="N6 adenine-specific DNA methyltransferase N-terminal" evidence="8">
    <location>
        <begin position="33"/>
        <end position="158"/>
    </location>
</feature>
<evidence type="ECO:0000259" key="8">
    <source>
        <dbReference type="Pfam" id="PF12161"/>
    </source>
</evidence>
<keyword evidence="5" id="KW-0680">Restriction system</keyword>
<dbReference type="PROSITE" id="PS00092">
    <property type="entry name" value="N6_MTASE"/>
    <property type="match status" value="1"/>
</dbReference>
<name>A0A135YYQ9_9FIRM</name>
<dbReference type="PANTHER" id="PTHR42933">
    <property type="entry name" value="SLR6095 PROTEIN"/>
    <property type="match status" value="1"/>
</dbReference>
<dbReference type="EMBL" id="LSQZ01000005">
    <property type="protein sequence ID" value="KXI14544.1"/>
    <property type="molecule type" value="Genomic_DNA"/>
</dbReference>
<dbReference type="PATRIC" id="fig|1261.5.peg.178"/>
<dbReference type="REBASE" id="170110">
    <property type="entry name" value="M.Pan8628AORF174P"/>
</dbReference>
<evidence type="ECO:0000259" key="7">
    <source>
        <dbReference type="Pfam" id="PF02384"/>
    </source>
</evidence>
<feature type="domain" description="DNA methylase adenine-specific" evidence="7">
    <location>
        <begin position="170"/>
        <end position="491"/>
    </location>
</feature>
<evidence type="ECO:0000256" key="5">
    <source>
        <dbReference type="ARBA" id="ARBA00022747"/>
    </source>
</evidence>
<evidence type="ECO:0000256" key="4">
    <source>
        <dbReference type="ARBA" id="ARBA00022691"/>
    </source>
</evidence>
<dbReference type="GO" id="GO:0008170">
    <property type="term" value="F:N-methyltransferase activity"/>
    <property type="evidence" value="ECO:0007669"/>
    <property type="project" value="InterPro"/>
</dbReference>
<evidence type="ECO:0000313" key="10">
    <source>
        <dbReference type="Proteomes" id="UP000070326"/>
    </source>
</evidence>